<dbReference type="AlphaFoldDB" id="Q8TRI1"/>
<gene>
    <name evidence="3" type="ordered locus">MA_1195</name>
</gene>
<evidence type="ECO:0000313" key="3">
    <source>
        <dbReference type="EMBL" id="AAM04616.1"/>
    </source>
</evidence>
<dbReference type="Gene3D" id="2.60.40.680">
    <property type="match status" value="1"/>
</dbReference>
<evidence type="ECO:0000259" key="2">
    <source>
        <dbReference type="PROSITE" id="PS50093"/>
    </source>
</evidence>
<evidence type="ECO:0000313" key="4">
    <source>
        <dbReference type="Proteomes" id="UP000002487"/>
    </source>
</evidence>
<feature type="compositionally biased region" description="Gly residues" evidence="1">
    <location>
        <begin position="289"/>
        <end position="300"/>
    </location>
</feature>
<feature type="domain" description="PKD" evidence="2">
    <location>
        <begin position="191"/>
        <end position="277"/>
    </location>
</feature>
<name>Q8TRI1_METAC</name>
<organism evidence="3 4">
    <name type="scientific">Methanosarcina acetivorans (strain ATCC 35395 / DSM 2834 / JCM 12185 / C2A)</name>
    <dbReference type="NCBI Taxonomy" id="188937"/>
    <lineage>
        <taxon>Archaea</taxon>
        <taxon>Methanobacteriati</taxon>
        <taxon>Methanobacteriota</taxon>
        <taxon>Stenosarchaea group</taxon>
        <taxon>Methanomicrobia</taxon>
        <taxon>Methanosarcinales</taxon>
        <taxon>Methanosarcinaceae</taxon>
        <taxon>Methanosarcina</taxon>
    </lineage>
</organism>
<dbReference type="NCBIfam" id="TIGR04213">
    <property type="entry name" value="PGF_pre_PGF"/>
    <property type="match status" value="1"/>
</dbReference>
<accession>Q8TRI1</accession>
<sequence>MVAKIAVKMIPEYMPVTPHKTKGLVFMKTIETFKVKNRIKSSSLTSGFIFLLFFAVTVLPVSASGIEASRELSAGTVYAGETFTVTVNIKAAQYIEAPTLDENLPAGWDVTVIENNGATFQNSETFKASTLEWIWVENLQAGGKKTVEYRVTVPSNTEPGNFTISGNVSAYSISAVPVTGASEIIVTYPSPEAEFSATPLSGNVSLAVQFTDLSTNNPDSWQWDLNGNGSIDSTDKNPTWIYETPGTYTVTLTASNSTYGNDTETKTGFITVTEEASSSEGSSSRSSGSSGGGGGGGGGSPESSRNVELKEVANEQVFKGIHTCYTFQGETNEIVSIEFDPKKNFGKTTTIVEMLKNTSSIVEEPAPGTVYKNLNIWVGNSGFSSSDNLENARINFRVNGTWLSENRISETTMTLYRYSDDTWNALPTNLTGEDQNYFYFSSETPGFSPFAIAGPEKDTQVIEITPIRNKENNIMSTGETSKEDEENLASDNEKTDEDSPGAGISFAAAGLLASYAALKKKKIK</sequence>
<dbReference type="STRING" id="188937.MA_1195"/>
<dbReference type="CDD" id="cd00146">
    <property type="entry name" value="PKD"/>
    <property type="match status" value="1"/>
</dbReference>
<dbReference type="PROSITE" id="PS50093">
    <property type="entry name" value="PKD"/>
    <property type="match status" value="1"/>
</dbReference>
<dbReference type="GO" id="GO:0006518">
    <property type="term" value="P:peptide metabolic process"/>
    <property type="evidence" value="ECO:0000318"/>
    <property type="project" value="GO_Central"/>
</dbReference>
<feature type="compositionally biased region" description="Low complexity" evidence="1">
    <location>
        <begin position="278"/>
        <end position="288"/>
    </location>
</feature>
<dbReference type="GO" id="GO:0004181">
    <property type="term" value="F:metallocarboxypeptidase activity"/>
    <property type="evidence" value="ECO:0000318"/>
    <property type="project" value="GO_Central"/>
</dbReference>
<dbReference type="KEGG" id="mac:MA_1195"/>
<evidence type="ECO:0000256" key="1">
    <source>
        <dbReference type="SAM" id="MobiDB-lite"/>
    </source>
</evidence>
<dbReference type="FunFam" id="2.60.40.10:FF:000270">
    <property type="entry name" value="Cell surface protein"/>
    <property type="match status" value="1"/>
</dbReference>
<dbReference type="InterPro" id="IPR035986">
    <property type="entry name" value="PKD_dom_sf"/>
</dbReference>
<reference evidence="3 4" key="1">
    <citation type="journal article" date="2002" name="Genome Res.">
        <title>The genome of Methanosarcina acetivorans reveals extensive metabolic and physiological diversity.</title>
        <authorList>
            <person name="Galagan J.E."/>
            <person name="Nusbaum C."/>
            <person name="Roy A."/>
            <person name="Endrizzi M.G."/>
            <person name="Macdonald P."/>
            <person name="FitzHugh W."/>
            <person name="Calvo S."/>
            <person name="Engels R."/>
            <person name="Smirnov S."/>
            <person name="Atnoor D."/>
            <person name="Brown A."/>
            <person name="Allen N."/>
            <person name="Naylor J."/>
            <person name="Stange-Thomann N."/>
            <person name="DeArellano K."/>
            <person name="Johnson R."/>
            <person name="Linton L."/>
            <person name="McEwan P."/>
            <person name="McKernan K."/>
            <person name="Talamas J."/>
            <person name="Tirrell A."/>
            <person name="Ye W."/>
            <person name="Zimmer A."/>
            <person name="Barber R.D."/>
            <person name="Cann I."/>
            <person name="Graham D.E."/>
            <person name="Grahame D.A."/>
            <person name="Guss A."/>
            <person name="Hedderich R."/>
            <person name="Ingram-Smith C."/>
            <person name="Kuettner C.H."/>
            <person name="Krzycki J.A."/>
            <person name="Leigh J.A."/>
            <person name="Li W."/>
            <person name="Liu J."/>
            <person name="Mukhopadhyay B."/>
            <person name="Reeve J.N."/>
            <person name="Smith K."/>
            <person name="Springer T.A."/>
            <person name="Umayam L.A."/>
            <person name="White O."/>
            <person name="White R.H."/>
            <person name="de Macario E.C."/>
            <person name="Ferry J.G."/>
            <person name="Jarrell K.F."/>
            <person name="Jing H."/>
            <person name="Macario A.J.L."/>
            <person name="Paulsen I."/>
            <person name="Pritchett M."/>
            <person name="Sowers K.R."/>
            <person name="Swanson R.V."/>
            <person name="Zinder S.H."/>
            <person name="Lander E."/>
            <person name="Metcalf W.W."/>
            <person name="Birren B."/>
        </authorList>
    </citation>
    <scope>NUCLEOTIDE SEQUENCE [LARGE SCALE GENOMIC DNA]</scope>
    <source>
        <strain evidence="4">ATCC 35395 / DSM 2834 / JCM 12185 / C2A</strain>
    </source>
</reference>
<dbReference type="SMART" id="SM00089">
    <property type="entry name" value="PKD"/>
    <property type="match status" value="1"/>
</dbReference>
<dbReference type="InterPro" id="IPR013783">
    <property type="entry name" value="Ig-like_fold"/>
</dbReference>
<dbReference type="HOGENOM" id="CLU_616259_0_0_2"/>
<dbReference type="Gene3D" id="2.60.40.10">
    <property type="entry name" value="Immunoglobulins"/>
    <property type="match status" value="1"/>
</dbReference>
<dbReference type="SUPFAM" id="SSF49299">
    <property type="entry name" value="PKD domain"/>
    <property type="match status" value="1"/>
</dbReference>
<feature type="region of interest" description="Disordered" evidence="1">
    <location>
        <begin position="470"/>
        <end position="502"/>
    </location>
</feature>
<dbReference type="InterPro" id="IPR022409">
    <property type="entry name" value="PKD/Chitinase_dom"/>
</dbReference>
<dbReference type="InterPro" id="IPR026453">
    <property type="entry name" value="PGF_pre_PGF"/>
</dbReference>
<dbReference type="GO" id="GO:0005615">
    <property type="term" value="C:extracellular space"/>
    <property type="evidence" value="ECO:0000318"/>
    <property type="project" value="GO_Central"/>
</dbReference>
<keyword evidence="4" id="KW-1185">Reference proteome</keyword>
<feature type="compositionally biased region" description="Acidic residues" evidence="1">
    <location>
        <begin position="482"/>
        <end position="499"/>
    </location>
</feature>
<proteinExistence type="predicted"/>
<dbReference type="PhylomeDB" id="Q8TRI1"/>
<dbReference type="Proteomes" id="UP000002487">
    <property type="component" value="Chromosome"/>
</dbReference>
<feature type="region of interest" description="Disordered" evidence="1">
    <location>
        <begin position="273"/>
        <end position="305"/>
    </location>
</feature>
<protein>
    <recommendedName>
        <fullName evidence="2">PKD domain-containing protein</fullName>
    </recommendedName>
</protein>
<dbReference type="InterPro" id="IPR000601">
    <property type="entry name" value="PKD_dom"/>
</dbReference>
<dbReference type="GO" id="GO:0016485">
    <property type="term" value="P:protein processing"/>
    <property type="evidence" value="ECO:0000318"/>
    <property type="project" value="GO_Central"/>
</dbReference>
<dbReference type="InParanoid" id="Q8TRI1"/>
<dbReference type="Pfam" id="PF18911">
    <property type="entry name" value="PKD_4"/>
    <property type="match status" value="1"/>
</dbReference>
<dbReference type="EMBL" id="AE010299">
    <property type="protein sequence ID" value="AAM04616.1"/>
    <property type="molecule type" value="Genomic_DNA"/>
</dbReference>
<dbReference type="EnsemblBacteria" id="AAM04616">
    <property type="protein sequence ID" value="AAM04616"/>
    <property type="gene ID" value="MA_1195"/>
</dbReference>